<reference evidence="9" key="1">
    <citation type="submission" date="2020-04" db="EMBL/GenBank/DDBJ databases">
        <authorList>
            <person name="Alioto T."/>
            <person name="Alioto T."/>
            <person name="Gomez Garrido J."/>
        </authorList>
    </citation>
    <scope>NUCLEOTIDE SEQUENCE</scope>
    <source>
        <strain evidence="9">A484AB</strain>
    </source>
</reference>
<comment type="subcellular location">
    <subcellularLocation>
        <location evidence="1">Membrane</location>
        <topology evidence="1">Multi-pass membrane protein</topology>
    </subcellularLocation>
</comment>
<keyword evidence="7 8" id="KW-0807">Transducer</keyword>
<dbReference type="CDD" id="cd00637">
    <property type="entry name" value="7tm_classA_rhodopsin-like"/>
    <property type="match status" value="1"/>
</dbReference>
<dbReference type="Pfam" id="PF00001">
    <property type="entry name" value="7tm_1"/>
    <property type="match status" value="1"/>
</dbReference>
<evidence type="ECO:0000313" key="10">
    <source>
        <dbReference type="Proteomes" id="UP001152795"/>
    </source>
</evidence>
<evidence type="ECO:0000256" key="2">
    <source>
        <dbReference type="ARBA" id="ARBA00022692"/>
    </source>
</evidence>
<evidence type="ECO:0000256" key="1">
    <source>
        <dbReference type="ARBA" id="ARBA00004141"/>
    </source>
</evidence>
<dbReference type="OrthoDB" id="5967581at2759"/>
<dbReference type="PROSITE" id="PS50262">
    <property type="entry name" value="G_PROTEIN_RECEP_F1_2"/>
    <property type="match status" value="1"/>
</dbReference>
<dbReference type="GO" id="GO:0005886">
    <property type="term" value="C:plasma membrane"/>
    <property type="evidence" value="ECO:0007669"/>
    <property type="project" value="TreeGrafter"/>
</dbReference>
<dbReference type="EMBL" id="CACRXK020001116">
    <property type="protein sequence ID" value="CAB3987072.1"/>
    <property type="molecule type" value="Genomic_DNA"/>
</dbReference>
<dbReference type="Gene3D" id="1.20.1070.10">
    <property type="entry name" value="Rhodopsin 7-helix transmembrane proteins"/>
    <property type="match status" value="1"/>
</dbReference>
<dbReference type="PANTHER" id="PTHR45695:SF9">
    <property type="entry name" value="LEUCOKININ RECEPTOR"/>
    <property type="match status" value="1"/>
</dbReference>
<keyword evidence="10" id="KW-1185">Reference proteome</keyword>
<dbReference type="PROSITE" id="PS00237">
    <property type="entry name" value="G_PROTEIN_RECEP_F1_1"/>
    <property type="match status" value="1"/>
</dbReference>
<dbReference type="SUPFAM" id="SSF81321">
    <property type="entry name" value="Family A G protein-coupled receptor-like"/>
    <property type="match status" value="1"/>
</dbReference>
<gene>
    <name evidence="9" type="ORF">PACLA_8A017490</name>
</gene>
<evidence type="ECO:0000256" key="6">
    <source>
        <dbReference type="ARBA" id="ARBA00023170"/>
    </source>
</evidence>
<evidence type="ECO:0000256" key="4">
    <source>
        <dbReference type="ARBA" id="ARBA00023040"/>
    </source>
</evidence>
<dbReference type="InterPro" id="IPR000276">
    <property type="entry name" value="GPCR_Rhodpsn"/>
</dbReference>
<keyword evidence="5" id="KW-0472">Membrane</keyword>
<evidence type="ECO:0000256" key="3">
    <source>
        <dbReference type="ARBA" id="ARBA00022989"/>
    </source>
</evidence>
<keyword evidence="4 8" id="KW-0297">G-protein coupled receptor</keyword>
<name>A0A6S7GCU0_PARCT</name>
<proteinExistence type="inferred from homology"/>
<dbReference type="GO" id="GO:0004930">
    <property type="term" value="F:G protein-coupled receptor activity"/>
    <property type="evidence" value="ECO:0007669"/>
    <property type="project" value="UniProtKB-KW"/>
</dbReference>
<evidence type="ECO:0000256" key="8">
    <source>
        <dbReference type="RuleBase" id="RU000688"/>
    </source>
</evidence>
<keyword evidence="2 8" id="KW-0812">Transmembrane</keyword>
<evidence type="ECO:0000256" key="5">
    <source>
        <dbReference type="ARBA" id="ARBA00023136"/>
    </source>
</evidence>
<organism evidence="9 10">
    <name type="scientific">Paramuricea clavata</name>
    <name type="common">Red gorgonian</name>
    <name type="synonym">Violescent sea-whip</name>
    <dbReference type="NCBI Taxonomy" id="317549"/>
    <lineage>
        <taxon>Eukaryota</taxon>
        <taxon>Metazoa</taxon>
        <taxon>Cnidaria</taxon>
        <taxon>Anthozoa</taxon>
        <taxon>Octocorallia</taxon>
        <taxon>Malacalcyonacea</taxon>
        <taxon>Plexauridae</taxon>
        <taxon>Paramuricea</taxon>
    </lineage>
</organism>
<comment type="similarity">
    <text evidence="8">Belongs to the G-protein coupled receptor 1 family.</text>
</comment>
<dbReference type="AlphaFoldDB" id="A0A6S7GCU0"/>
<dbReference type="InterPro" id="IPR017452">
    <property type="entry name" value="GPCR_Rhodpsn_7TM"/>
</dbReference>
<dbReference type="PRINTS" id="PR00237">
    <property type="entry name" value="GPCRRHODOPSN"/>
</dbReference>
<protein>
    <submittedName>
        <fullName evidence="9">Allatostatin-A receptor-like</fullName>
    </submittedName>
</protein>
<dbReference type="PANTHER" id="PTHR45695">
    <property type="entry name" value="LEUCOKININ RECEPTOR-RELATED"/>
    <property type="match status" value="1"/>
</dbReference>
<evidence type="ECO:0000256" key="7">
    <source>
        <dbReference type="ARBA" id="ARBA00023224"/>
    </source>
</evidence>
<keyword evidence="3" id="KW-1133">Transmembrane helix</keyword>
<keyword evidence="6 8" id="KW-0675">Receptor</keyword>
<accession>A0A6S7GCU0</accession>
<dbReference type="Proteomes" id="UP001152795">
    <property type="component" value="Unassembled WGS sequence"/>
</dbReference>
<sequence>MESNLTTNVSAASYNSTATSHINTFFNIWSAVFFIVLSLNFIGNILVVVVIMTERKFHSTMNYLFVNMAFSDFLAGVFALLWYIANYVAPEWRSDWVCRIVAANSITVLSGLVSIFTLTAITLERYHAILKPLEHRMSWSRFRVILLVIWTLSITFSLPYVIFMKFVERQNRKMCMFLLGKWQRQLLTSLMFSFMYVCPNIIICVAYAKIVKYLWFNQENNEMQESHKALLRSRKKITKLLGSVLILFNLCTFPNFIGDFMLSFGAVGYGHVFPQIVFLMQLVSTCVNPLIFFIQSNQFRKRLLDTICCKISAIERWSTLRGTGTSTKSQTVSINRHCRTTL</sequence>
<comment type="caution">
    <text evidence="9">The sequence shown here is derived from an EMBL/GenBank/DDBJ whole genome shotgun (WGS) entry which is preliminary data.</text>
</comment>
<evidence type="ECO:0000313" key="9">
    <source>
        <dbReference type="EMBL" id="CAB3987072.1"/>
    </source>
</evidence>